<sequence length="781" mass="87023">MSCPHVSGIDLRPPTASQQVHKDDCTQCFDTPDQPWGIDVCLSCFNGGCNSPDRNHSLQHYQLSQHPIVLNIKRKPKPRKEREESPAKIVKLSIPGETEEDRYDVTTLVKCLACNGLELDKAAPNVADVVNGVLTALSSTKLSEVKAWEEEILPCEHTLCLDQDEAKVLADQELAHCSQCDLKENLWLCLKCGNLGCGRQQFGGVGGNGHGLVHFDQTLHPVSVKLGSITPDGTADVYCYLCNEERQDPNLTEHLWHWGIKISERQKVEKSLVELQLEHNLKWEFSMTSESGEELTPLFGPGFTGLKNLGNSCYLASVVQCLYSLPAFQERYYFPNGDLPLTLDPANDLETQLRKLADGLLSGRYSNPPTKDEQQESPYQKGIAPSMFKALVGKNHVEFSTMRQQDAFEFLLYMIQMISRASHQTHGVDPTKVFSFVAEQRLQCLGCRKVSYKTNVQDNISMPVPARRLPTESAEQKDTFESVTLRECMDLFTRSETLEYTCQACGSKDGAVTRTAFKTLPEVLVVNARRFELVNWVPTKLDVPVVVPDEPFSLDDYFSTGLQPGEELLPETPPTADTSFVPNGEIMSMLEAMGFPAPRCEKALYNTGNTDPDAAMNWLFQHMDDPDIDEPFTPLKGSSNLEISESSIAVLADMGFTVPQAKNALKETGGDMERAVEWLFSHPDDSGSEVPDAAQGNKEVTAGDASMPAIFKLHSLICHKGGSIHAGHYVAFIKQILKQQNSSTVNDSEWVLFNDEKVVRGGEADEMKKFAYVYLFERYRR</sequence>
<dbReference type="SUPFAM" id="SSF57850">
    <property type="entry name" value="RING/U-box"/>
    <property type="match status" value="2"/>
</dbReference>
<accession>A0AAD7VWQ6</accession>
<organism evidence="19 20">
    <name type="scientific">Lipomyces tetrasporus</name>
    <dbReference type="NCBI Taxonomy" id="54092"/>
    <lineage>
        <taxon>Eukaryota</taxon>
        <taxon>Fungi</taxon>
        <taxon>Dikarya</taxon>
        <taxon>Ascomycota</taxon>
        <taxon>Saccharomycotina</taxon>
        <taxon>Lipomycetes</taxon>
        <taxon>Lipomycetales</taxon>
        <taxon>Lipomycetaceae</taxon>
        <taxon>Lipomyces</taxon>
    </lineage>
</organism>
<dbReference type="PROSITE" id="PS00972">
    <property type="entry name" value="USP_1"/>
    <property type="match status" value="1"/>
</dbReference>
<dbReference type="InterPro" id="IPR015940">
    <property type="entry name" value="UBA"/>
</dbReference>
<dbReference type="Pfam" id="PF00627">
    <property type="entry name" value="UBA"/>
    <property type="match status" value="2"/>
</dbReference>
<keyword evidence="4 11" id="KW-0479">Metal-binding</keyword>
<dbReference type="CDD" id="cd14385">
    <property type="entry name" value="UBA1_spUBP14_like"/>
    <property type="match status" value="1"/>
</dbReference>
<feature type="active site" description="Nucleophile" evidence="12">
    <location>
        <position position="313"/>
    </location>
</feature>
<dbReference type="PROSITE" id="PS00973">
    <property type="entry name" value="USP_2"/>
    <property type="match status" value="1"/>
</dbReference>
<keyword evidence="8 11" id="KW-0378">Hydrolase</keyword>
<evidence type="ECO:0000256" key="5">
    <source>
        <dbReference type="ARBA" id="ARBA00022737"/>
    </source>
</evidence>
<keyword evidence="7 11" id="KW-0833">Ubl conjugation pathway</keyword>
<dbReference type="Pfam" id="PF17807">
    <property type="entry name" value="zf-UBP_var"/>
    <property type="match status" value="1"/>
</dbReference>
<keyword evidence="6 14" id="KW-0863">Zinc-finger</keyword>
<feature type="domain" description="UBA" evidence="16">
    <location>
        <begin position="575"/>
        <end position="622"/>
    </location>
</feature>
<dbReference type="GO" id="GO:0004843">
    <property type="term" value="F:cysteine-type deubiquitinase activity"/>
    <property type="evidence" value="ECO:0007669"/>
    <property type="project" value="UniProtKB-UniRule"/>
</dbReference>
<keyword evidence="9 11" id="KW-0788">Thiol protease</keyword>
<keyword evidence="3 11" id="KW-0645">Protease</keyword>
<evidence type="ECO:0000259" key="16">
    <source>
        <dbReference type="PROSITE" id="PS50030"/>
    </source>
</evidence>
<dbReference type="InterPro" id="IPR001607">
    <property type="entry name" value="Znf_UBP"/>
</dbReference>
<dbReference type="RefSeq" id="XP_056047245.1">
    <property type="nucleotide sequence ID" value="XM_056186271.1"/>
</dbReference>
<dbReference type="FunFam" id="3.30.40.10:FF:000396">
    <property type="entry name" value="Ubiquitin carboxyl-terminal hydrolase"/>
    <property type="match status" value="1"/>
</dbReference>
<evidence type="ECO:0000259" key="17">
    <source>
        <dbReference type="PROSITE" id="PS50235"/>
    </source>
</evidence>
<dbReference type="GO" id="GO:0016579">
    <property type="term" value="P:protein deubiquitination"/>
    <property type="evidence" value="ECO:0007669"/>
    <property type="project" value="InterPro"/>
</dbReference>
<feature type="binding site" evidence="13">
    <location>
        <position position="177"/>
    </location>
    <ligand>
        <name>Zn(2+)</name>
        <dbReference type="ChEBI" id="CHEBI:29105"/>
    </ligand>
</feature>
<dbReference type="PIRSF" id="PIRSF016308">
    <property type="entry name" value="UBP"/>
    <property type="match status" value="1"/>
</dbReference>
<dbReference type="InterPro" id="IPR016652">
    <property type="entry name" value="Ubiquitinyl_hydrolase"/>
</dbReference>
<dbReference type="InterPro" id="IPR018200">
    <property type="entry name" value="USP_CS"/>
</dbReference>
<feature type="domain" description="USP" evidence="17">
    <location>
        <begin position="304"/>
        <end position="779"/>
    </location>
</feature>
<reference evidence="19" key="1">
    <citation type="submission" date="2023-03" db="EMBL/GenBank/DDBJ databases">
        <title>Near-Complete genome sequence of Lipomyces tetrasporous NRRL Y-64009, an oleaginous yeast capable of growing on lignocellulosic hydrolysates.</title>
        <authorList>
            <consortium name="Lawrence Berkeley National Laboratory"/>
            <person name="Jagtap S.S."/>
            <person name="Liu J.-J."/>
            <person name="Walukiewicz H.E."/>
            <person name="Pangilinan J."/>
            <person name="Lipzen A."/>
            <person name="Ahrendt S."/>
            <person name="Koriabine M."/>
            <person name="Cobaugh K."/>
            <person name="Salamov A."/>
            <person name="Yoshinaga Y."/>
            <person name="Ng V."/>
            <person name="Daum C."/>
            <person name="Grigoriev I.V."/>
            <person name="Slininger P.J."/>
            <person name="Dien B.S."/>
            <person name="Jin Y.-S."/>
            <person name="Rao C.V."/>
        </authorList>
    </citation>
    <scope>NUCLEOTIDE SEQUENCE</scope>
    <source>
        <strain evidence="19">NRRL Y-64009</strain>
    </source>
</reference>
<proteinExistence type="inferred from homology"/>
<evidence type="ECO:0000256" key="15">
    <source>
        <dbReference type="RuleBase" id="RU366025"/>
    </source>
</evidence>
<keyword evidence="10 11" id="KW-0862">Zinc</keyword>
<keyword evidence="5" id="KW-0677">Repeat</keyword>
<dbReference type="GO" id="GO:0008270">
    <property type="term" value="F:zinc ion binding"/>
    <property type="evidence" value="ECO:0007669"/>
    <property type="project" value="UniProtKB-UniRule"/>
</dbReference>
<dbReference type="PANTHER" id="PTHR24006">
    <property type="entry name" value="UBIQUITIN CARBOXYL-TERMINAL HYDROLASE"/>
    <property type="match status" value="1"/>
</dbReference>
<dbReference type="AlphaFoldDB" id="A0AAD7VWQ6"/>
<evidence type="ECO:0000313" key="20">
    <source>
        <dbReference type="Proteomes" id="UP001217417"/>
    </source>
</evidence>
<dbReference type="EC" id="3.4.19.12" evidence="11 15"/>
<dbReference type="PANTHER" id="PTHR24006:SF664">
    <property type="entry name" value="UBIQUITIN CARBOXYL-TERMINAL HYDROLASE"/>
    <property type="match status" value="1"/>
</dbReference>
<evidence type="ECO:0000256" key="7">
    <source>
        <dbReference type="ARBA" id="ARBA00022786"/>
    </source>
</evidence>
<evidence type="ECO:0000256" key="2">
    <source>
        <dbReference type="ARBA" id="ARBA00009085"/>
    </source>
</evidence>
<dbReference type="InterPro" id="IPR050164">
    <property type="entry name" value="Peptidase_C19"/>
</dbReference>
<feature type="domain" description="UBP-type" evidence="18">
    <location>
        <begin position="153"/>
        <end position="262"/>
    </location>
</feature>
<feature type="domain" description="UBP-type" evidence="18">
    <location>
        <begin position="1"/>
        <end position="112"/>
    </location>
</feature>
<evidence type="ECO:0000256" key="12">
    <source>
        <dbReference type="PIRSR" id="PIRSR016308-1"/>
    </source>
</evidence>
<evidence type="ECO:0000256" key="10">
    <source>
        <dbReference type="ARBA" id="ARBA00022833"/>
    </source>
</evidence>
<dbReference type="CDD" id="cd02658">
    <property type="entry name" value="Peptidase_C19B"/>
    <property type="match status" value="1"/>
</dbReference>
<dbReference type="GO" id="GO:0005829">
    <property type="term" value="C:cytosol"/>
    <property type="evidence" value="ECO:0007669"/>
    <property type="project" value="TreeGrafter"/>
</dbReference>
<dbReference type="InterPro" id="IPR001394">
    <property type="entry name" value="Peptidase_C19_UCH"/>
</dbReference>
<gene>
    <name evidence="19" type="ORF">POJ06DRAFT_242797</name>
</gene>
<dbReference type="SMART" id="SM00165">
    <property type="entry name" value="UBA"/>
    <property type="match status" value="2"/>
</dbReference>
<feature type="binding site" evidence="13">
    <location>
        <position position="210"/>
    </location>
    <ligand>
        <name>Zn(2+)</name>
        <dbReference type="ChEBI" id="CHEBI:29105"/>
    </ligand>
</feature>
<dbReference type="GO" id="GO:0006508">
    <property type="term" value="P:proteolysis"/>
    <property type="evidence" value="ECO:0007669"/>
    <property type="project" value="UniProtKB-KW"/>
</dbReference>
<dbReference type="GO" id="GO:0005634">
    <property type="term" value="C:nucleus"/>
    <property type="evidence" value="ECO:0007669"/>
    <property type="project" value="TreeGrafter"/>
</dbReference>
<dbReference type="FunFam" id="1.10.8.10:FF:000103">
    <property type="entry name" value="Ubiquitin carboxyl-terminal hydrolase"/>
    <property type="match status" value="1"/>
</dbReference>
<dbReference type="Pfam" id="PF02148">
    <property type="entry name" value="zf-UBP"/>
    <property type="match status" value="1"/>
</dbReference>
<evidence type="ECO:0000256" key="1">
    <source>
        <dbReference type="ARBA" id="ARBA00000707"/>
    </source>
</evidence>
<evidence type="ECO:0000256" key="8">
    <source>
        <dbReference type="ARBA" id="ARBA00022801"/>
    </source>
</evidence>
<dbReference type="InterPro" id="IPR041432">
    <property type="entry name" value="UBP13_Znf-UBP_var"/>
</dbReference>
<dbReference type="SMART" id="SM00290">
    <property type="entry name" value="ZnF_UBP"/>
    <property type="match status" value="2"/>
</dbReference>
<dbReference type="InterPro" id="IPR013083">
    <property type="entry name" value="Znf_RING/FYVE/PHD"/>
</dbReference>
<dbReference type="FunFam" id="3.30.40.10:FF:000587">
    <property type="entry name" value="Ubiquitin carboxyl-terminal hydrolase"/>
    <property type="match status" value="1"/>
</dbReference>
<evidence type="ECO:0000256" key="6">
    <source>
        <dbReference type="ARBA" id="ARBA00022771"/>
    </source>
</evidence>
<dbReference type="Gene3D" id="3.90.70.10">
    <property type="entry name" value="Cysteine proteinases"/>
    <property type="match status" value="1"/>
</dbReference>
<evidence type="ECO:0000256" key="14">
    <source>
        <dbReference type="PROSITE-ProRule" id="PRU00502"/>
    </source>
</evidence>
<feature type="binding site" evidence="13">
    <location>
        <position position="180"/>
    </location>
    <ligand>
        <name>Zn(2+)</name>
        <dbReference type="ChEBI" id="CHEBI:29105"/>
    </ligand>
</feature>
<feature type="domain" description="UBA" evidence="16">
    <location>
        <begin position="642"/>
        <end position="682"/>
    </location>
</feature>
<evidence type="ECO:0000256" key="11">
    <source>
        <dbReference type="PIRNR" id="PIRNR016308"/>
    </source>
</evidence>
<feature type="binding site" evidence="13">
    <location>
        <position position="197"/>
    </location>
    <ligand>
        <name>Zn(2+)</name>
        <dbReference type="ChEBI" id="CHEBI:29105"/>
    </ligand>
</feature>
<dbReference type="GeneID" id="80881437"/>
<dbReference type="PROSITE" id="PS50271">
    <property type="entry name" value="ZF_UBP"/>
    <property type="match status" value="2"/>
</dbReference>
<dbReference type="SUPFAM" id="SSF54001">
    <property type="entry name" value="Cysteine proteinases"/>
    <property type="match status" value="1"/>
</dbReference>
<comment type="catalytic activity">
    <reaction evidence="1 11 15">
        <text>Thiol-dependent hydrolysis of ester, thioester, amide, peptide and isopeptide bonds formed by the C-terminal Gly of ubiquitin (a 76-residue protein attached to proteins as an intracellular targeting signal).</text>
        <dbReference type="EC" id="3.4.19.12"/>
    </reaction>
</comment>
<evidence type="ECO:0000313" key="19">
    <source>
        <dbReference type="EMBL" id="KAJ8103795.1"/>
    </source>
</evidence>
<dbReference type="Proteomes" id="UP001217417">
    <property type="component" value="Unassembled WGS sequence"/>
</dbReference>
<dbReference type="CDD" id="cd14386">
    <property type="entry name" value="UBA2_UBP5"/>
    <property type="match status" value="1"/>
</dbReference>
<evidence type="ECO:0000256" key="13">
    <source>
        <dbReference type="PIRSR" id="PIRSR016308-3"/>
    </source>
</evidence>
<evidence type="ECO:0000256" key="3">
    <source>
        <dbReference type="ARBA" id="ARBA00022670"/>
    </source>
</evidence>
<dbReference type="PROSITE" id="PS50235">
    <property type="entry name" value="USP_3"/>
    <property type="match status" value="1"/>
</dbReference>
<dbReference type="SUPFAM" id="SSF46934">
    <property type="entry name" value="UBA-like"/>
    <property type="match status" value="1"/>
</dbReference>
<dbReference type="Pfam" id="PF00443">
    <property type="entry name" value="UCH"/>
    <property type="match status" value="1"/>
</dbReference>
<protein>
    <recommendedName>
        <fullName evidence="11 15">Ubiquitin carboxyl-terminal hydrolase</fullName>
        <ecNumber evidence="11 15">3.4.19.12</ecNumber>
    </recommendedName>
</protein>
<comment type="caution">
    <text evidence="19">The sequence shown here is derived from an EMBL/GenBank/DDBJ whole genome shotgun (WGS) entry which is preliminary data.</text>
</comment>
<name>A0AAD7VWQ6_9ASCO</name>
<dbReference type="Gene3D" id="1.10.8.10">
    <property type="entry name" value="DNA helicase RuvA subunit, C-terminal domain"/>
    <property type="match status" value="2"/>
</dbReference>
<keyword evidence="20" id="KW-1185">Reference proteome</keyword>
<dbReference type="FunFam" id="1.10.8.10:FF:000086">
    <property type="entry name" value="Ubiquitin carboxyl-terminal hydrolase"/>
    <property type="match status" value="1"/>
</dbReference>
<dbReference type="PROSITE" id="PS50030">
    <property type="entry name" value="UBA"/>
    <property type="match status" value="2"/>
</dbReference>
<dbReference type="EMBL" id="JARPMG010000001">
    <property type="protein sequence ID" value="KAJ8103795.1"/>
    <property type="molecule type" value="Genomic_DNA"/>
</dbReference>
<evidence type="ECO:0000256" key="9">
    <source>
        <dbReference type="ARBA" id="ARBA00022807"/>
    </source>
</evidence>
<comment type="similarity">
    <text evidence="2 11 15">Belongs to the peptidase C19 family.</text>
</comment>
<feature type="active site" description="Proton acceptor" evidence="12">
    <location>
        <position position="728"/>
    </location>
</feature>
<dbReference type="InterPro" id="IPR028889">
    <property type="entry name" value="USP"/>
</dbReference>
<dbReference type="Gene3D" id="3.30.40.10">
    <property type="entry name" value="Zinc/RING finger domain, C3HC4 (zinc finger)"/>
    <property type="match status" value="2"/>
</dbReference>
<evidence type="ECO:0000256" key="4">
    <source>
        <dbReference type="ARBA" id="ARBA00022723"/>
    </source>
</evidence>
<dbReference type="InterPro" id="IPR038765">
    <property type="entry name" value="Papain-like_cys_pep_sf"/>
</dbReference>
<evidence type="ECO:0000259" key="18">
    <source>
        <dbReference type="PROSITE" id="PS50271"/>
    </source>
</evidence>
<dbReference type="InterPro" id="IPR009060">
    <property type="entry name" value="UBA-like_sf"/>
</dbReference>